<dbReference type="GO" id="GO:0042953">
    <property type="term" value="P:lipoprotein transport"/>
    <property type="evidence" value="ECO:0007669"/>
    <property type="project" value="InterPro"/>
</dbReference>
<protein>
    <submittedName>
        <fullName evidence="11">Lipoprotein-releasing system transmembrane protein LolC</fullName>
    </submittedName>
</protein>
<dbReference type="InterPro" id="IPR003838">
    <property type="entry name" value="ABC3_permease_C"/>
</dbReference>
<evidence type="ECO:0000256" key="3">
    <source>
        <dbReference type="ARBA" id="ARBA00022448"/>
    </source>
</evidence>
<dbReference type="GO" id="GO:0044874">
    <property type="term" value="P:lipoprotein localization to outer membrane"/>
    <property type="evidence" value="ECO:0007669"/>
    <property type="project" value="TreeGrafter"/>
</dbReference>
<dbReference type="PANTHER" id="PTHR30489">
    <property type="entry name" value="LIPOPROTEIN-RELEASING SYSTEM TRANSMEMBRANE PROTEIN LOLE"/>
    <property type="match status" value="1"/>
</dbReference>
<evidence type="ECO:0000256" key="6">
    <source>
        <dbReference type="ARBA" id="ARBA00022989"/>
    </source>
</evidence>
<evidence type="ECO:0000256" key="8">
    <source>
        <dbReference type="SAM" id="Phobius"/>
    </source>
</evidence>
<accession>A0A2X0QXA4</accession>
<keyword evidence="6 8" id="KW-1133">Transmembrane helix</keyword>
<keyword evidence="4" id="KW-1003">Cell membrane</keyword>
<dbReference type="NCBIfam" id="TIGR02212">
    <property type="entry name" value="lolCE"/>
    <property type="match status" value="1"/>
</dbReference>
<proteinExistence type="inferred from homology"/>
<dbReference type="PANTHER" id="PTHR30489:SF0">
    <property type="entry name" value="LIPOPROTEIN-RELEASING SYSTEM TRANSMEMBRANE PROTEIN LOLE"/>
    <property type="match status" value="1"/>
</dbReference>
<evidence type="ECO:0000313" key="11">
    <source>
        <dbReference type="EMBL" id="SPS06330.1"/>
    </source>
</evidence>
<feature type="transmembrane region" description="Helical" evidence="8">
    <location>
        <begin position="418"/>
        <end position="435"/>
    </location>
</feature>
<dbReference type="Pfam" id="PF12704">
    <property type="entry name" value="MacB_PCD"/>
    <property type="match status" value="1"/>
</dbReference>
<keyword evidence="3" id="KW-0813">Transport</keyword>
<keyword evidence="7 8" id="KW-0472">Membrane</keyword>
<dbReference type="GO" id="GO:0098797">
    <property type="term" value="C:plasma membrane protein complex"/>
    <property type="evidence" value="ECO:0007669"/>
    <property type="project" value="TreeGrafter"/>
</dbReference>
<dbReference type="EMBL" id="LS423452">
    <property type="protein sequence ID" value="SPS06330.1"/>
    <property type="molecule type" value="Genomic_DNA"/>
</dbReference>
<dbReference type="InterPro" id="IPR051447">
    <property type="entry name" value="Lipoprotein-release_system"/>
</dbReference>
<name>A0A2X0QXA4_9PROT</name>
<organism evidence="11">
    <name type="scientific">Candidatus Nitrotoga fabula</name>
    <dbReference type="NCBI Taxonomy" id="2182327"/>
    <lineage>
        <taxon>Bacteria</taxon>
        <taxon>Pseudomonadati</taxon>
        <taxon>Pseudomonadota</taxon>
        <taxon>Betaproteobacteria</taxon>
        <taxon>Nitrosomonadales</taxon>
        <taxon>Gallionellaceae</taxon>
        <taxon>Candidatus Nitrotoga</taxon>
    </lineage>
</organism>
<evidence type="ECO:0000259" key="9">
    <source>
        <dbReference type="Pfam" id="PF02687"/>
    </source>
</evidence>
<keyword evidence="5 8" id="KW-0812">Transmembrane</keyword>
<dbReference type="AlphaFoldDB" id="A0A2X0QXA4"/>
<feature type="transmembrane region" description="Helical" evidence="8">
    <location>
        <begin position="59"/>
        <end position="85"/>
    </location>
</feature>
<sequence>MLFAERKFSAGASLPPHDAPSCGKLAHNLFPIFSGIHNLRPYELFIGLRYTRAKRRNHFISFISLISMLGMALGVAALIVVLSVMNGFQKEIRARILGIAPHLQVSVEGSSMSDWQPTLQLLSGYPQIAAAAPFVSGQGMLSFNQNVQGVMVRGILPQDELKITDLTDKMKTGSTDALQEGGFGIVLGSDLARTLGVRLHDKVLLISPQGQITPAGMMPRLKQFRIVGIFEIGMAPYDSSLALVHLKDAQKLYQMNDSVSGVSARLHDLDVAPQVAAEIAQHLPLTQYVSDWTRQHANYFRAVQIEKKMMFIILSLIVAVAAFNIVSTLVMAVTDKQSDIAILRTLGASPASIMKIFIVQGALIGLIGSVLGVTGGILLSLNIDTVVPFIERILGMQFLSKDVYLISELPSDLQRKDVLTVACFSFFTSLLATLYPSWRASRTQPAEALRYE</sequence>
<evidence type="ECO:0000256" key="5">
    <source>
        <dbReference type="ARBA" id="ARBA00022692"/>
    </source>
</evidence>
<evidence type="ECO:0000256" key="4">
    <source>
        <dbReference type="ARBA" id="ARBA00022475"/>
    </source>
</evidence>
<reference evidence="11" key="1">
    <citation type="submission" date="2018-05" db="EMBL/GenBank/DDBJ databases">
        <authorList>
            <person name="Lanie J.A."/>
            <person name="Ng W.-L."/>
            <person name="Kazmierczak K.M."/>
            <person name="Andrzejewski T.M."/>
            <person name="Davidsen T.M."/>
            <person name="Wayne K.J."/>
            <person name="Tettelin H."/>
            <person name="Glass J.I."/>
            <person name="Rusch D."/>
            <person name="Podicherti R."/>
            <person name="Tsui H.-C.T."/>
            <person name="Winkler M.E."/>
        </authorList>
    </citation>
    <scope>NUCLEOTIDE SEQUENCE</scope>
    <source>
        <strain evidence="11">KNB</strain>
    </source>
</reference>
<feature type="transmembrane region" description="Helical" evidence="8">
    <location>
        <begin position="309"/>
        <end position="333"/>
    </location>
</feature>
<evidence type="ECO:0000256" key="7">
    <source>
        <dbReference type="ARBA" id="ARBA00023136"/>
    </source>
</evidence>
<evidence type="ECO:0000256" key="1">
    <source>
        <dbReference type="ARBA" id="ARBA00004651"/>
    </source>
</evidence>
<comment type="subcellular location">
    <subcellularLocation>
        <location evidence="1">Cell membrane</location>
        <topology evidence="1">Multi-pass membrane protein</topology>
    </subcellularLocation>
</comment>
<dbReference type="InterPro" id="IPR025857">
    <property type="entry name" value="MacB_PCD"/>
</dbReference>
<evidence type="ECO:0000256" key="2">
    <source>
        <dbReference type="ARBA" id="ARBA00005236"/>
    </source>
</evidence>
<dbReference type="Pfam" id="PF02687">
    <property type="entry name" value="FtsX"/>
    <property type="match status" value="1"/>
</dbReference>
<keyword evidence="11" id="KW-0449">Lipoprotein</keyword>
<feature type="domain" description="MacB-like periplasmic core" evidence="10">
    <location>
        <begin position="64"/>
        <end position="281"/>
    </location>
</feature>
<dbReference type="InterPro" id="IPR011925">
    <property type="entry name" value="LolCE_TM"/>
</dbReference>
<gene>
    <name evidence="11" type="primary">lolC</name>
    <name evidence="11" type="ORF">NITFAB_1920</name>
</gene>
<evidence type="ECO:0000259" key="10">
    <source>
        <dbReference type="Pfam" id="PF12704"/>
    </source>
</evidence>
<feature type="domain" description="ABC3 transporter permease C-terminal" evidence="9">
    <location>
        <begin position="312"/>
        <end position="445"/>
    </location>
</feature>
<comment type="similarity">
    <text evidence="2">Belongs to the ABC-4 integral membrane protein family. LolC/E subfamily.</text>
</comment>
<feature type="transmembrane region" description="Helical" evidence="8">
    <location>
        <begin position="353"/>
        <end position="379"/>
    </location>
</feature>